<feature type="chain" id="PRO_5003686595" description="Lipoprotein" evidence="1">
    <location>
        <begin position="19"/>
        <end position="420"/>
    </location>
</feature>
<accession>I4B1A9</accession>
<evidence type="ECO:0000256" key="1">
    <source>
        <dbReference type="SAM" id="SignalP"/>
    </source>
</evidence>
<proteinExistence type="predicted"/>
<dbReference type="HOGENOM" id="CLU_653710_0_0_12"/>
<dbReference type="EMBL" id="CP002959">
    <property type="protein sequence ID" value="AFM11066.1"/>
    <property type="molecule type" value="Genomic_DNA"/>
</dbReference>
<dbReference type="RefSeq" id="WP_014801586.1">
    <property type="nucleotide sequence ID" value="NC_018020.1"/>
</dbReference>
<dbReference type="Proteomes" id="UP000006048">
    <property type="component" value="Chromosome"/>
</dbReference>
<dbReference type="AlphaFoldDB" id="I4B1A9"/>
<protein>
    <recommendedName>
        <fullName evidence="4">Lipoprotein</fullName>
    </recommendedName>
</protein>
<sequence>MIYRHIQRAACFTLVAFAAAHCTGNAGISENGSAVSAEVFTGRFIDAPVQGVEYSTSTQRGITDADGNFRYQAGEQVTFSIGKTVLGSGPAIAYMTPEHLSASGTGLSDQSVINMLRFLQTVDSDGVAENGIEIRQAVRDLLAGTTINFNQTVSAFDADVVVKAVVQVSRGSVVPLVSDATATANFLGYRFSGSFTDNYGGKHFLTAGTWQLKDDWTNQTDTITKINGQAGYFIVQKSAADAYNASKFQKVVYISNSDGSFYTCTLSPFNSNDAATAEAITDNTTKTNPLTGGCSGFSWTKLSPVKNPLIGKWRDAYSGKHTISVSNWVSDYGTPSTDAIIRYNAIDGYLVIQKSASDTYNPSKYQKMILTEFSGSWYTCTVSPFDSATANAAAAIADTTTKTNPAASGCGGFSWTQLLP</sequence>
<name>I4B1A9_TURPD</name>
<evidence type="ECO:0000313" key="3">
    <source>
        <dbReference type="Proteomes" id="UP000006048"/>
    </source>
</evidence>
<gene>
    <name evidence="2" type="ordered locus">Turpa_0410</name>
</gene>
<dbReference type="OrthoDB" id="1428549at2"/>
<keyword evidence="3" id="KW-1185">Reference proteome</keyword>
<dbReference type="KEGG" id="tpx:Turpa_0410"/>
<evidence type="ECO:0008006" key="4">
    <source>
        <dbReference type="Google" id="ProtNLM"/>
    </source>
</evidence>
<evidence type="ECO:0000313" key="2">
    <source>
        <dbReference type="EMBL" id="AFM11066.1"/>
    </source>
</evidence>
<reference evidence="2 3" key="1">
    <citation type="submission" date="2012-06" db="EMBL/GenBank/DDBJ databases">
        <title>The complete chromosome of genome of Turneriella parva DSM 21527.</title>
        <authorList>
            <consortium name="US DOE Joint Genome Institute (JGI-PGF)"/>
            <person name="Lucas S."/>
            <person name="Han J."/>
            <person name="Lapidus A."/>
            <person name="Bruce D."/>
            <person name="Goodwin L."/>
            <person name="Pitluck S."/>
            <person name="Peters L."/>
            <person name="Kyrpides N."/>
            <person name="Mavromatis K."/>
            <person name="Ivanova N."/>
            <person name="Mikhailova N."/>
            <person name="Chertkov O."/>
            <person name="Detter J.C."/>
            <person name="Tapia R."/>
            <person name="Han C."/>
            <person name="Land M."/>
            <person name="Hauser L."/>
            <person name="Markowitz V."/>
            <person name="Cheng J.-F."/>
            <person name="Hugenholtz P."/>
            <person name="Woyke T."/>
            <person name="Wu D."/>
            <person name="Gronow S."/>
            <person name="Wellnitz S."/>
            <person name="Brambilla E."/>
            <person name="Klenk H.-P."/>
            <person name="Eisen J.A."/>
        </authorList>
    </citation>
    <scope>NUCLEOTIDE SEQUENCE [LARGE SCALE GENOMIC DNA]</scope>
    <source>
        <strain evidence="3">ATCC BAA-1111 / DSM 21527 / NCTC 11395 / H</strain>
    </source>
</reference>
<feature type="signal peptide" evidence="1">
    <location>
        <begin position="1"/>
        <end position="18"/>
    </location>
</feature>
<dbReference type="STRING" id="869212.Turpa_0410"/>
<organism evidence="2 3">
    <name type="scientific">Turneriella parva (strain ATCC BAA-1111 / DSM 21527 / NCTC 11395 / H)</name>
    <name type="common">Leptospira parva</name>
    <dbReference type="NCBI Taxonomy" id="869212"/>
    <lineage>
        <taxon>Bacteria</taxon>
        <taxon>Pseudomonadati</taxon>
        <taxon>Spirochaetota</taxon>
        <taxon>Spirochaetia</taxon>
        <taxon>Leptospirales</taxon>
        <taxon>Leptospiraceae</taxon>
        <taxon>Turneriella</taxon>
    </lineage>
</organism>
<keyword evidence="1" id="KW-0732">Signal</keyword>